<dbReference type="OrthoDB" id="215904at2"/>
<dbReference type="AlphaFoldDB" id="A0A225DF08"/>
<dbReference type="RefSeq" id="WP_143393378.1">
    <property type="nucleotide sequence ID" value="NZ_NIDE01000008.1"/>
</dbReference>
<evidence type="ECO:0000313" key="1">
    <source>
        <dbReference type="EMBL" id="OWK40130.1"/>
    </source>
</evidence>
<organism evidence="1 2">
    <name type="scientific">Fimbriiglobus ruber</name>
    <dbReference type="NCBI Taxonomy" id="1908690"/>
    <lineage>
        <taxon>Bacteria</taxon>
        <taxon>Pseudomonadati</taxon>
        <taxon>Planctomycetota</taxon>
        <taxon>Planctomycetia</taxon>
        <taxon>Gemmatales</taxon>
        <taxon>Gemmataceae</taxon>
        <taxon>Fimbriiglobus</taxon>
    </lineage>
</organism>
<evidence type="ECO:0000313" key="2">
    <source>
        <dbReference type="Proteomes" id="UP000214646"/>
    </source>
</evidence>
<sequence length="70" mass="7671">MIVFPRERARSVRALARKCVAGRPRGPAPPVVLESRAGTLSVWVHTADAVLTHTARPQAATGYSLFRWTC</sequence>
<protein>
    <submittedName>
        <fullName evidence="1">Uncharacterized protein</fullName>
    </submittedName>
</protein>
<dbReference type="Proteomes" id="UP000214646">
    <property type="component" value="Unassembled WGS sequence"/>
</dbReference>
<keyword evidence="2" id="KW-1185">Reference proteome</keyword>
<name>A0A225DF08_9BACT</name>
<accession>A0A225DF08</accession>
<dbReference type="EMBL" id="NIDE01000008">
    <property type="protein sequence ID" value="OWK40130.1"/>
    <property type="molecule type" value="Genomic_DNA"/>
</dbReference>
<proteinExistence type="predicted"/>
<reference evidence="2" key="1">
    <citation type="submission" date="2017-06" db="EMBL/GenBank/DDBJ databases">
        <title>Genome analysis of Fimbriiglobus ruber SP5, the first member of the order Planctomycetales with confirmed chitinolytic capability.</title>
        <authorList>
            <person name="Ravin N.V."/>
            <person name="Rakitin A.L."/>
            <person name="Ivanova A.A."/>
            <person name="Beletsky A.V."/>
            <person name="Kulichevskaya I.S."/>
            <person name="Mardanov A.V."/>
            <person name="Dedysh S.N."/>
        </authorList>
    </citation>
    <scope>NUCLEOTIDE SEQUENCE [LARGE SCALE GENOMIC DNA]</scope>
    <source>
        <strain evidence="2">SP5</strain>
    </source>
</reference>
<comment type="caution">
    <text evidence="1">The sequence shown here is derived from an EMBL/GenBank/DDBJ whole genome shotgun (WGS) entry which is preliminary data.</text>
</comment>
<gene>
    <name evidence="1" type="ORF">FRUB_05049</name>
</gene>